<sequence length="101" mass="11100">MIPGIEVPSRRSLTGLVAKECESTMSTVRERIRQSSDKITISCDIATTKGMKASFLGVAAHYWCDQSNSFEVAALECVDIEGRHTGVEIASLLKKFCMMLI</sequence>
<reference evidence="2" key="1">
    <citation type="submission" date="2022-11" db="UniProtKB">
        <authorList>
            <consortium name="WormBaseParasite"/>
        </authorList>
    </citation>
    <scope>IDENTIFICATION</scope>
</reference>
<name>A0A915E309_9BILA</name>
<proteinExistence type="predicted"/>
<dbReference type="AlphaFoldDB" id="A0A915E309"/>
<accession>A0A915E309</accession>
<evidence type="ECO:0000313" key="2">
    <source>
        <dbReference type="WBParaSite" id="jg25654"/>
    </source>
</evidence>
<evidence type="ECO:0000313" key="1">
    <source>
        <dbReference type="Proteomes" id="UP000887574"/>
    </source>
</evidence>
<dbReference type="WBParaSite" id="jg25654">
    <property type="protein sequence ID" value="jg25654"/>
    <property type="gene ID" value="jg25654"/>
</dbReference>
<keyword evidence="1" id="KW-1185">Reference proteome</keyword>
<protein>
    <submittedName>
        <fullName evidence="2">Uncharacterized protein</fullName>
    </submittedName>
</protein>
<dbReference type="Proteomes" id="UP000887574">
    <property type="component" value="Unplaced"/>
</dbReference>
<organism evidence="1 2">
    <name type="scientific">Ditylenchus dipsaci</name>
    <dbReference type="NCBI Taxonomy" id="166011"/>
    <lineage>
        <taxon>Eukaryota</taxon>
        <taxon>Metazoa</taxon>
        <taxon>Ecdysozoa</taxon>
        <taxon>Nematoda</taxon>
        <taxon>Chromadorea</taxon>
        <taxon>Rhabditida</taxon>
        <taxon>Tylenchina</taxon>
        <taxon>Tylenchomorpha</taxon>
        <taxon>Sphaerularioidea</taxon>
        <taxon>Anguinidae</taxon>
        <taxon>Anguininae</taxon>
        <taxon>Ditylenchus</taxon>
    </lineage>
</organism>